<gene>
    <name evidence="2" type="ORF">METZ01_LOCUS263088</name>
</gene>
<feature type="coiled-coil region" evidence="1">
    <location>
        <begin position="13"/>
        <end position="40"/>
    </location>
</feature>
<accession>A0A382JD81</accession>
<name>A0A382JD81_9ZZZZ</name>
<dbReference type="EMBL" id="UINC01073671">
    <property type="protein sequence ID" value="SVC10234.1"/>
    <property type="molecule type" value="Genomic_DNA"/>
</dbReference>
<sequence>MSQEEILMEALGIQDTYDERVETRKELRKVREELKKELRK</sequence>
<organism evidence="2">
    <name type="scientific">marine metagenome</name>
    <dbReference type="NCBI Taxonomy" id="408172"/>
    <lineage>
        <taxon>unclassified sequences</taxon>
        <taxon>metagenomes</taxon>
        <taxon>ecological metagenomes</taxon>
    </lineage>
</organism>
<keyword evidence="1" id="KW-0175">Coiled coil</keyword>
<reference evidence="2" key="1">
    <citation type="submission" date="2018-05" db="EMBL/GenBank/DDBJ databases">
        <authorList>
            <person name="Lanie J.A."/>
            <person name="Ng W.-L."/>
            <person name="Kazmierczak K.M."/>
            <person name="Andrzejewski T.M."/>
            <person name="Davidsen T.M."/>
            <person name="Wayne K.J."/>
            <person name="Tettelin H."/>
            <person name="Glass J.I."/>
            <person name="Rusch D."/>
            <person name="Podicherti R."/>
            <person name="Tsui H.-C.T."/>
            <person name="Winkler M.E."/>
        </authorList>
    </citation>
    <scope>NUCLEOTIDE SEQUENCE</scope>
</reference>
<proteinExistence type="predicted"/>
<evidence type="ECO:0000313" key="2">
    <source>
        <dbReference type="EMBL" id="SVC10234.1"/>
    </source>
</evidence>
<protein>
    <submittedName>
        <fullName evidence="2">Uncharacterized protein</fullName>
    </submittedName>
</protein>
<dbReference type="AlphaFoldDB" id="A0A382JD81"/>
<evidence type="ECO:0000256" key="1">
    <source>
        <dbReference type="SAM" id="Coils"/>
    </source>
</evidence>